<dbReference type="Gene3D" id="1.25.40.10">
    <property type="entry name" value="Tetratricopeptide repeat domain"/>
    <property type="match status" value="2"/>
</dbReference>
<gene>
    <name evidence="2" type="ORF">JAW44_001678</name>
</gene>
<reference evidence="2" key="1">
    <citation type="journal article" date="2018" name="Genome Biol.">
        <title>SKESA: strategic k-mer extension for scrupulous assemblies.</title>
        <authorList>
            <person name="Souvorov A."/>
            <person name="Agarwala R."/>
            <person name="Lipman D.J."/>
        </authorList>
    </citation>
    <scope>NUCLEOTIDE SEQUENCE</scope>
    <source>
        <strain evidence="2">RS189</strain>
    </source>
</reference>
<keyword evidence="1" id="KW-0732">Signal</keyword>
<comment type="caution">
    <text evidence="2">The sequence shown here is derived from an EMBL/GenBank/DDBJ whole genome shotgun (WGS) entry which is preliminary data.</text>
</comment>
<dbReference type="InterPro" id="IPR011990">
    <property type="entry name" value="TPR-like_helical_dom_sf"/>
</dbReference>
<evidence type="ECO:0000313" key="2">
    <source>
        <dbReference type="EMBL" id="HAT7591956.1"/>
    </source>
</evidence>
<dbReference type="Pfam" id="PF08238">
    <property type="entry name" value="Sel1"/>
    <property type="match status" value="6"/>
</dbReference>
<feature type="chain" id="PRO_5041271344" evidence="1">
    <location>
        <begin position="21"/>
        <end position="284"/>
    </location>
</feature>
<dbReference type="InterPro" id="IPR050767">
    <property type="entry name" value="Sel1_AlgK"/>
</dbReference>
<protein>
    <submittedName>
        <fullName evidence="2">Sel1 repeat family protein</fullName>
    </submittedName>
</protein>
<name>A0AA37Z886_9ENTR</name>
<sequence length="284" mass="32394">MKRIFLFITLIFQFSITCYAKSSPSLDDLIQAEERYSQTKQENLKNIIEKAQSGDTKSQLMLGIAYKEGINGVINRDKAFYWFNLAAEQNNSDAQFYLGTLYHNGDNETPPDYGKAISWYEKAANQGQLQAQVNCANIYQFGPEAFRNIDKATFWLTKAAEQNDPIAHANLGIIAADNKNFKLAAYHLKFAAEKGYRIGQYNYGTLFLSDDRFKKDLPQAKIWLEKAAQQNLPEAQISLGRFYAWGFDEKGIDKEKAMFWLNKAKDANAITEKEIDDILAKKNN</sequence>
<dbReference type="InterPro" id="IPR006597">
    <property type="entry name" value="Sel1-like"/>
</dbReference>
<dbReference type="AlphaFoldDB" id="A0AA37Z886"/>
<dbReference type="Proteomes" id="UP000867745">
    <property type="component" value="Unassembled WGS sequence"/>
</dbReference>
<dbReference type="SMART" id="SM00671">
    <property type="entry name" value="SEL1"/>
    <property type="match status" value="6"/>
</dbReference>
<organism evidence="2 3">
    <name type="scientific">Citrobacter werkmanii</name>
    <dbReference type="NCBI Taxonomy" id="67827"/>
    <lineage>
        <taxon>Bacteria</taxon>
        <taxon>Pseudomonadati</taxon>
        <taxon>Pseudomonadota</taxon>
        <taxon>Gammaproteobacteria</taxon>
        <taxon>Enterobacterales</taxon>
        <taxon>Enterobacteriaceae</taxon>
        <taxon>Citrobacter</taxon>
        <taxon>Citrobacter freundii complex</taxon>
    </lineage>
</organism>
<dbReference type="PANTHER" id="PTHR11102">
    <property type="entry name" value="SEL-1-LIKE PROTEIN"/>
    <property type="match status" value="1"/>
</dbReference>
<proteinExistence type="predicted"/>
<feature type="signal peptide" evidence="1">
    <location>
        <begin position="1"/>
        <end position="20"/>
    </location>
</feature>
<evidence type="ECO:0000256" key="1">
    <source>
        <dbReference type="SAM" id="SignalP"/>
    </source>
</evidence>
<accession>A0AA37Z886</accession>
<dbReference type="EMBL" id="DACUGV010000002">
    <property type="protein sequence ID" value="HAT7591956.1"/>
    <property type="molecule type" value="Genomic_DNA"/>
</dbReference>
<reference evidence="2" key="2">
    <citation type="submission" date="2020-11" db="EMBL/GenBank/DDBJ databases">
        <authorList>
            <consortium name="NCBI Pathogen Detection Project"/>
        </authorList>
    </citation>
    <scope>NUCLEOTIDE SEQUENCE</scope>
    <source>
        <strain evidence="2">RS189</strain>
    </source>
</reference>
<dbReference type="SUPFAM" id="SSF81901">
    <property type="entry name" value="HCP-like"/>
    <property type="match status" value="1"/>
</dbReference>
<dbReference type="PANTHER" id="PTHR11102:SF160">
    <property type="entry name" value="ERAD-ASSOCIATED E3 UBIQUITIN-PROTEIN LIGASE COMPONENT HRD3"/>
    <property type="match status" value="1"/>
</dbReference>
<evidence type="ECO:0000313" key="3">
    <source>
        <dbReference type="Proteomes" id="UP000867745"/>
    </source>
</evidence>